<sequence length="356" mass="38760">MLNKIITGCLFTTALLSAHCIQASPVAGETAAGSLKDKTLTFASYGGIYQSGQMNALKAFAEQSGVRLIGDGPVELAKIAAQVKSGNITWDVVITPDFPAYVHCGTLFEKLDFNKIDISHLPSPEQVGPCSVPGNNYGNILMYKTSRYKDNPPKNWQDFFDTKNFPGIRALDGNGDPVGGIIEQAILAAGGSVKNMTAADIKLGLNKIRSLGTDTIFWKTGAESQQLAESGEVDMLMMWTGRTMTAIKNGADFTPVWQDWLIAMDQLAIPLGVKDSEAAHALINAYLGKNAQEVFSEETSYTPLHDEAKPKVDSLTASFMTHNPERLKQGYQQNIAFWVKHFDNAAQQWAELLSGY</sequence>
<comment type="similarity">
    <text evidence="2">Belongs to the bacterial solute-binding protein 1 family.</text>
</comment>
<protein>
    <submittedName>
        <fullName evidence="7">ABC transporter</fullName>
    </submittedName>
</protein>
<evidence type="ECO:0000256" key="2">
    <source>
        <dbReference type="ARBA" id="ARBA00008520"/>
    </source>
</evidence>
<accession>A0A139SRV3</accession>
<name>A0A139SRV3_9GAMM</name>
<evidence type="ECO:0000256" key="4">
    <source>
        <dbReference type="ARBA" id="ARBA00022729"/>
    </source>
</evidence>
<dbReference type="Proteomes" id="UP000072660">
    <property type="component" value="Unassembled WGS sequence"/>
</dbReference>
<comment type="subcellular location">
    <subcellularLocation>
        <location evidence="1">Periplasm</location>
    </subcellularLocation>
</comment>
<dbReference type="GO" id="GO:0030975">
    <property type="term" value="F:thiamine binding"/>
    <property type="evidence" value="ECO:0007669"/>
    <property type="project" value="TreeGrafter"/>
</dbReference>
<dbReference type="AlphaFoldDB" id="A0A139SRV3"/>
<evidence type="ECO:0000256" key="5">
    <source>
        <dbReference type="ARBA" id="ARBA00022764"/>
    </source>
</evidence>
<dbReference type="OrthoDB" id="9769319at2"/>
<keyword evidence="5" id="KW-0574">Periplasm</keyword>
<proteinExistence type="inferred from homology"/>
<dbReference type="InterPro" id="IPR006059">
    <property type="entry name" value="SBP"/>
</dbReference>
<keyword evidence="4 6" id="KW-0732">Signal</keyword>
<evidence type="ECO:0000313" key="8">
    <source>
        <dbReference type="Proteomes" id="UP000072660"/>
    </source>
</evidence>
<dbReference type="PANTHER" id="PTHR30006:SF3">
    <property type="entry name" value="THIAMINE-BINDING PERIPLASMIC PROTEIN"/>
    <property type="match status" value="1"/>
</dbReference>
<evidence type="ECO:0000313" key="7">
    <source>
        <dbReference type="EMBL" id="KXU37244.1"/>
    </source>
</evidence>
<reference evidence="7 8" key="1">
    <citation type="submission" date="2016-02" db="EMBL/GenBank/DDBJ databases">
        <authorList>
            <person name="Wen L."/>
            <person name="He K."/>
            <person name="Yang H."/>
        </authorList>
    </citation>
    <scope>NUCLEOTIDE SEQUENCE [LARGE SCALE GENOMIC DNA]</scope>
    <source>
        <strain evidence="7 8">CV58</strain>
    </source>
</reference>
<evidence type="ECO:0000256" key="1">
    <source>
        <dbReference type="ARBA" id="ARBA00004418"/>
    </source>
</evidence>
<dbReference type="EMBL" id="LSZO01000166">
    <property type="protein sequence ID" value="KXU37244.1"/>
    <property type="molecule type" value="Genomic_DNA"/>
</dbReference>
<gene>
    <name evidence="7" type="ORF">AXE65_03295</name>
</gene>
<dbReference type="SUPFAM" id="SSF53850">
    <property type="entry name" value="Periplasmic binding protein-like II"/>
    <property type="match status" value="1"/>
</dbReference>
<feature type="chain" id="PRO_5007299347" evidence="6">
    <location>
        <begin position="24"/>
        <end position="356"/>
    </location>
</feature>
<dbReference type="Pfam" id="PF13416">
    <property type="entry name" value="SBP_bac_8"/>
    <property type="match status" value="1"/>
</dbReference>
<keyword evidence="8" id="KW-1185">Reference proteome</keyword>
<dbReference type="RefSeq" id="WP_068390759.1">
    <property type="nucleotide sequence ID" value="NZ_LSZO01000166.1"/>
</dbReference>
<dbReference type="Gene3D" id="3.40.190.10">
    <property type="entry name" value="Periplasmic binding protein-like II"/>
    <property type="match status" value="2"/>
</dbReference>
<dbReference type="GO" id="GO:0030288">
    <property type="term" value="C:outer membrane-bounded periplasmic space"/>
    <property type="evidence" value="ECO:0007669"/>
    <property type="project" value="TreeGrafter"/>
</dbReference>
<keyword evidence="3" id="KW-0813">Transport</keyword>
<dbReference type="GO" id="GO:0015888">
    <property type="term" value="P:thiamine transport"/>
    <property type="evidence" value="ECO:0007669"/>
    <property type="project" value="TreeGrafter"/>
</dbReference>
<dbReference type="PANTHER" id="PTHR30006">
    <property type="entry name" value="THIAMINE-BINDING PERIPLASMIC PROTEIN-RELATED"/>
    <property type="match status" value="1"/>
</dbReference>
<feature type="signal peptide" evidence="6">
    <location>
        <begin position="1"/>
        <end position="23"/>
    </location>
</feature>
<evidence type="ECO:0000256" key="6">
    <source>
        <dbReference type="SAM" id="SignalP"/>
    </source>
</evidence>
<organism evidence="7 8">
    <name type="scientific">Ventosimonas gracilis</name>
    <dbReference type="NCBI Taxonomy" id="1680762"/>
    <lineage>
        <taxon>Bacteria</taxon>
        <taxon>Pseudomonadati</taxon>
        <taxon>Pseudomonadota</taxon>
        <taxon>Gammaproteobacteria</taxon>
        <taxon>Pseudomonadales</taxon>
        <taxon>Ventosimonadaceae</taxon>
        <taxon>Ventosimonas</taxon>
    </lineage>
</organism>
<evidence type="ECO:0000256" key="3">
    <source>
        <dbReference type="ARBA" id="ARBA00022448"/>
    </source>
</evidence>
<comment type="caution">
    <text evidence="7">The sequence shown here is derived from an EMBL/GenBank/DDBJ whole genome shotgun (WGS) entry which is preliminary data.</text>
</comment>
<dbReference type="GO" id="GO:0030976">
    <property type="term" value="F:thiamine pyrophosphate binding"/>
    <property type="evidence" value="ECO:0007669"/>
    <property type="project" value="TreeGrafter"/>
</dbReference>